<dbReference type="EMBL" id="BGPR01007655">
    <property type="protein sequence ID" value="GBN28539.1"/>
    <property type="molecule type" value="Genomic_DNA"/>
</dbReference>
<dbReference type="Proteomes" id="UP000499080">
    <property type="component" value="Unassembled WGS sequence"/>
</dbReference>
<gene>
    <name evidence="2" type="ORF">AVEN_171003_1</name>
</gene>
<evidence type="ECO:0000313" key="2">
    <source>
        <dbReference type="EMBL" id="GBN28539.1"/>
    </source>
</evidence>
<accession>A0A4Y2MPR3</accession>
<feature type="region of interest" description="Disordered" evidence="1">
    <location>
        <begin position="1"/>
        <end position="35"/>
    </location>
</feature>
<feature type="compositionally biased region" description="Polar residues" evidence="1">
    <location>
        <begin position="1"/>
        <end position="15"/>
    </location>
</feature>
<proteinExistence type="predicted"/>
<comment type="caution">
    <text evidence="2">The sequence shown here is derived from an EMBL/GenBank/DDBJ whole genome shotgun (WGS) entry which is preliminary data.</text>
</comment>
<protein>
    <submittedName>
        <fullName evidence="2">Uncharacterized protein</fullName>
    </submittedName>
</protein>
<dbReference type="OrthoDB" id="6515318at2759"/>
<evidence type="ECO:0000313" key="3">
    <source>
        <dbReference type="Proteomes" id="UP000499080"/>
    </source>
</evidence>
<sequence>MDGATSSPKQSSKQSFLPYGRPVFGQARPTNRLRAHDGYSGIEAADKLAKKATKEGTPTYIPALLQKESIIRWQTEWDNRETGRSVYNVLPKVKITPYPW</sequence>
<keyword evidence="3" id="KW-1185">Reference proteome</keyword>
<organism evidence="2 3">
    <name type="scientific">Araneus ventricosus</name>
    <name type="common">Orbweaver spider</name>
    <name type="synonym">Epeira ventricosa</name>
    <dbReference type="NCBI Taxonomy" id="182803"/>
    <lineage>
        <taxon>Eukaryota</taxon>
        <taxon>Metazoa</taxon>
        <taxon>Ecdysozoa</taxon>
        <taxon>Arthropoda</taxon>
        <taxon>Chelicerata</taxon>
        <taxon>Arachnida</taxon>
        <taxon>Araneae</taxon>
        <taxon>Araneomorphae</taxon>
        <taxon>Entelegynae</taxon>
        <taxon>Araneoidea</taxon>
        <taxon>Araneidae</taxon>
        <taxon>Araneus</taxon>
    </lineage>
</organism>
<dbReference type="AlphaFoldDB" id="A0A4Y2MPR3"/>
<reference evidence="2 3" key="1">
    <citation type="journal article" date="2019" name="Sci. Rep.">
        <title>Orb-weaving spider Araneus ventricosus genome elucidates the spidroin gene catalogue.</title>
        <authorList>
            <person name="Kono N."/>
            <person name="Nakamura H."/>
            <person name="Ohtoshi R."/>
            <person name="Moran D.A.P."/>
            <person name="Shinohara A."/>
            <person name="Yoshida Y."/>
            <person name="Fujiwara M."/>
            <person name="Mori M."/>
            <person name="Tomita M."/>
            <person name="Arakawa K."/>
        </authorList>
    </citation>
    <scope>NUCLEOTIDE SEQUENCE [LARGE SCALE GENOMIC DNA]</scope>
</reference>
<evidence type="ECO:0000256" key="1">
    <source>
        <dbReference type="SAM" id="MobiDB-lite"/>
    </source>
</evidence>
<name>A0A4Y2MPR3_ARAVE</name>